<comment type="similarity">
    <text evidence="1">Belongs to the carotenoid oxygenase family.</text>
</comment>
<dbReference type="AlphaFoldDB" id="A0A7S3YUV4"/>
<proteinExistence type="inferred from homology"/>
<organism evidence="6">
    <name type="scientific">Lotharella globosa</name>
    <dbReference type="NCBI Taxonomy" id="91324"/>
    <lineage>
        <taxon>Eukaryota</taxon>
        <taxon>Sar</taxon>
        <taxon>Rhizaria</taxon>
        <taxon>Cercozoa</taxon>
        <taxon>Chlorarachniophyceae</taxon>
        <taxon>Lotharella</taxon>
    </lineage>
</organism>
<evidence type="ECO:0000256" key="4">
    <source>
        <dbReference type="ARBA" id="ARBA00023004"/>
    </source>
</evidence>
<comment type="cofactor">
    <cofactor evidence="5">
        <name>Fe(2+)</name>
        <dbReference type="ChEBI" id="CHEBI:29033"/>
    </cofactor>
    <text evidence="5">Binds 1 Fe(2+) ion per subunit.</text>
</comment>
<dbReference type="GO" id="GO:0046872">
    <property type="term" value="F:metal ion binding"/>
    <property type="evidence" value="ECO:0007669"/>
    <property type="project" value="UniProtKB-KW"/>
</dbReference>
<evidence type="ECO:0000256" key="3">
    <source>
        <dbReference type="ARBA" id="ARBA00023002"/>
    </source>
</evidence>
<dbReference type="InterPro" id="IPR004294">
    <property type="entry name" value="Carotenoid_Oase"/>
</dbReference>
<feature type="binding site" evidence="5">
    <location>
        <position position="350"/>
    </location>
    <ligand>
        <name>Fe cation</name>
        <dbReference type="ChEBI" id="CHEBI:24875"/>
        <note>catalytic</note>
    </ligand>
</feature>
<keyword evidence="4 5" id="KW-0408">Iron</keyword>
<dbReference type="Pfam" id="PF03055">
    <property type="entry name" value="RPE65"/>
    <property type="match status" value="1"/>
</dbReference>
<keyword evidence="2 5" id="KW-0479">Metal-binding</keyword>
<evidence type="ECO:0000256" key="5">
    <source>
        <dbReference type="PIRSR" id="PIRSR604294-1"/>
    </source>
</evidence>
<dbReference type="PANTHER" id="PTHR10543:SF89">
    <property type="entry name" value="CAROTENOID 9,10(9',10')-CLEAVAGE DIOXYGENASE 1"/>
    <property type="match status" value="1"/>
</dbReference>
<reference evidence="6" key="1">
    <citation type="submission" date="2021-01" db="EMBL/GenBank/DDBJ databases">
        <authorList>
            <person name="Corre E."/>
            <person name="Pelletier E."/>
            <person name="Niang G."/>
            <person name="Scheremetjew M."/>
            <person name="Finn R."/>
            <person name="Kale V."/>
            <person name="Holt S."/>
            <person name="Cochrane G."/>
            <person name="Meng A."/>
            <person name="Brown T."/>
            <person name="Cohen L."/>
        </authorList>
    </citation>
    <scope>NUCLEOTIDE SEQUENCE</scope>
    <source>
        <strain evidence="6">CCCM811</strain>
    </source>
</reference>
<protein>
    <recommendedName>
        <fullName evidence="7">Dioxygenase</fullName>
    </recommendedName>
</protein>
<dbReference type="GO" id="GO:0016121">
    <property type="term" value="P:carotene catabolic process"/>
    <property type="evidence" value="ECO:0007669"/>
    <property type="project" value="TreeGrafter"/>
</dbReference>
<evidence type="ECO:0008006" key="7">
    <source>
        <dbReference type="Google" id="ProtNLM"/>
    </source>
</evidence>
<dbReference type="PANTHER" id="PTHR10543">
    <property type="entry name" value="BETA-CAROTENE DIOXYGENASE"/>
    <property type="match status" value="1"/>
</dbReference>
<feature type="binding site" evidence="5">
    <location>
        <position position="531"/>
    </location>
    <ligand>
        <name>Fe cation</name>
        <dbReference type="ChEBI" id="CHEBI:24875"/>
        <note>catalytic</note>
    </ligand>
</feature>
<dbReference type="EMBL" id="HBIV01019689">
    <property type="protein sequence ID" value="CAE0662654.1"/>
    <property type="molecule type" value="Transcribed_RNA"/>
</dbReference>
<feature type="binding site" evidence="5">
    <location>
        <position position="234"/>
    </location>
    <ligand>
        <name>Fe cation</name>
        <dbReference type="ChEBI" id="CHEBI:24875"/>
        <note>catalytic</note>
    </ligand>
</feature>
<dbReference type="GO" id="GO:0010436">
    <property type="term" value="F:carotenoid dioxygenase activity"/>
    <property type="evidence" value="ECO:0007669"/>
    <property type="project" value="TreeGrafter"/>
</dbReference>
<gene>
    <name evidence="6" type="ORF">LGLO00237_LOCUS14255</name>
</gene>
<keyword evidence="3" id="KW-0560">Oxidoreductase</keyword>
<sequence>MGFCGCLRFTLYLAGALGLLAGIGASVVNSMWMNHAFDSFLDRSQGAEAYNEKNHFLLGNFAPVGDELSGLQLAVVQGKIPEGLDGIFIRNGPNPIPEHGNKKRYHWFDGHGYLHVVKFDSKSQTASYSSGWLQTPRYNYERALGHAYFIGVGEYIGLAGLLKAVFIAPKKMEFAGLTRITSGQANTALVHHAKRFYALHEASLPFEIRFNMDGSFRSAGYEDFGTLNMAMSAHPKVDPATDELVFHGYGAPPLPNLKWGAIRADGSVVNYVGVTTNDSRTPLAHDFALTRTHVVLLDTSVKFEPKRIVDGQVFFFDDAYNMRLGLAPRGTQAEDDVVWYELEKPLVIMHVMNAWTTDDDKHVMMWACGSTAFDLNAIQAMNNSRFALYEFQFDLEAETVVQRRVPSPFNGLLQAEFPTIHPKYHGAYSSYGFVGISPVSDGRFTGIAKFHMHSTGGGEHVASFTFAEGVFSGEPLFVPDANREGADHGWMVTVQHNEKSGETFVVIYDAETMSEEPVAVLDAPRIPYGFHGAWLSEGDLQAHVESWRERDLESLKDRRAACFVA</sequence>
<feature type="binding site" evidence="5">
    <location>
        <position position="285"/>
    </location>
    <ligand>
        <name>Fe cation</name>
        <dbReference type="ChEBI" id="CHEBI:24875"/>
        <note>catalytic</note>
    </ligand>
</feature>
<evidence type="ECO:0000256" key="2">
    <source>
        <dbReference type="ARBA" id="ARBA00022723"/>
    </source>
</evidence>
<accession>A0A7S3YUV4</accession>
<name>A0A7S3YUV4_9EUKA</name>
<evidence type="ECO:0000256" key="1">
    <source>
        <dbReference type="ARBA" id="ARBA00006787"/>
    </source>
</evidence>
<evidence type="ECO:0000313" key="6">
    <source>
        <dbReference type="EMBL" id="CAE0662654.1"/>
    </source>
</evidence>
<dbReference type="GO" id="GO:0009570">
    <property type="term" value="C:chloroplast stroma"/>
    <property type="evidence" value="ECO:0007669"/>
    <property type="project" value="TreeGrafter"/>
</dbReference>